<evidence type="ECO:0000259" key="8">
    <source>
        <dbReference type="Pfam" id="PF17801"/>
    </source>
</evidence>
<dbReference type="Gene3D" id="3.20.20.70">
    <property type="entry name" value="Aldolase class I"/>
    <property type="match status" value="1"/>
</dbReference>
<accession>A0A7R9TBU3</accession>
<dbReference type="SUPFAM" id="SSF51011">
    <property type="entry name" value="Glycosyl hydrolase domain"/>
    <property type="match status" value="1"/>
</dbReference>
<dbReference type="SUPFAM" id="SSF51445">
    <property type="entry name" value="(Trans)glycosidases"/>
    <property type="match status" value="1"/>
</dbReference>
<evidence type="ECO:0000313" key="9">
    <source>
        <dbReference type="EMBL" id="CAD8231112.1"/>
    </source>
</evidence>
<dbReference type="InterPro" id="IPR002241">
    <property type="entry name" value="Glyco_hydro_27"/>
</dbReference>
<proteinExistence type="inferred from homology"/>
<dbReference type="InterPro" id="IPR017853">
    <property type="entry name" value="GH"/>
</dbReference>
<gene>
    <name evidence="9" type="ORF">PCOL08062_LOCUS1862</name>
</gene>
<dbReference type="PANTHER" id="PTHR11452">
    <property type="entry name" value="ALPHA-GALACTOSIDASE/ALPHA-N-ACETYLGALACTOSAMINIDASE"/>
    <property type="match status" value="1"/>
</dbReference>
<evidence type="ECO:0000256" key="6">
    <source>
        <dbReference type="ARBA" id="ARBA00023295"/>
    </source>
</evidence>
<name>A0A7R9TBU3_9VIRI</name>
<dbReference type="Gene3D" id="2.60.40.1180">
    <property type="entry name" value="Golgi alpha-mannosidase II"/>
    <property type="match status" value="1"/>
</dbReference>
<keyword evidence="6 7" id="KW-0326">Glycosidase</keyword>
<dbReference type="InterPro" id="IPR041233">
    <property type="entry name" value="Melibiase_C"/>
</dbReference>
<evidence type="ECO:0000256" key="1">
    <source>
        <dbReference type="ARBA" id="ARBA00001255"/>
    </source>
</evidence>
<keyword evidence="4" id="KW-0732">Signal</keyword>
<evidence type="ECO:0000256" key="7">
    <source>
        <dbReference type="RuleBase" id="RU361168"/>
    </source>
</evidence>
<reference evidence="9" key="1">
    <citation type="submission" date="2021-01" db="EMBL/GenBank/DDBJ databases">
        <authorList>
            <person name="Corre E."/>
            <person name="Pelletier E."/>
            <person name="Niang G."/>
            <person name="Scheremetjew M."/>
            <person name="Finn R."/>
            <person name="Kale V."/>
            <person name="Holt S."/>
            <person name="Cochrane G."/>
            <person name="Meng A."/>
            <person name="Brown T."/>
            <person name="Cohen L."/>
        </authorList>
    </citation>
    <scope>NUCLEOTIDE SEQUENCE</scope>
    <source>
        <strain evidence="9">CCMP1413</strain>
    </source>
</reference>
<comment type="catalytic activity">
    <reaction evidence="1 7">
        <text>Hydrolysis of terminal, non-reducing alpha-D-galactose residues in alpha-D-galactosides, including galactose oligosaccharides, galactomannans and galactolipids.</text>
        <dbReference type="EC" id="3.2.1.22"/>
    </reaction>
</comment>
<protein>
    <recommendedName>
        <fullName evidence="3 7">Alpha-galactosidase</fullName>
        <ecNumber evidence="3 7">3.2.1.22</ecNumber>
    </recommendedName>
    <alternativeName>
        <fullName evidence="7">Melibiase</fullName>
    </alternativeName>
</protein>
<dbReference type="InterPro" id="IPR000111">
    <property type="entry name" value="Glyco_hydro_27/36_CS"/>
</dbReference>
<dbReference type="PROSITE" id="PS00512">
    <property type="entry name" value="ALPHA_GALACTOSIDASE"/>
    <property type="match status" value="1"/>
</dbReference>
<dbReference type="GO" id="GO:0005975">
    <property type="term" value="P:carbohydrate metabolic process"/>
    <property type="evidence" value="ECO:0007669"/>
    <property type="project" value="InterPro"/>
</dbReference>
<dbReference type="GO" id="GO:0004557">
    <property type="term" value="F:alpha-galactosidase activity"/>
    <property type="evidence" value="ECO:0007669"/>
    <property type="project" value="UniProtKB-EC"/>
</dbReference>
<comment type="similarity">
    <text evidence="2 7">Belongs to the glycosyl hydrolase 27 family.</text>
</comment>
<dbReference type="InterPro" id="IPR013780">
    <property type="entry name" value="Glyco_hydro_b"/>
</dbReference>
<keyword evidence="5 7" id="KW-0378">Hydrolase</keyword>
<dbReference type="EMBL" id="HBDZ01002342">
    <property type="protein sequence ID" value="CAD8231112.1"/>
    <property type="molecule type" value="Transcribed_RNA"/>
</dbReference>
<organism evidence="9">
    <name type="scientific">Prasinoderma coloniale</name>
    <dbReference type="NCBI Taxonomy" id="156133"/>
    <lineage>
        <taxon>Eukaryota</taxon>
        <taxon>Viridiplantae</taxon>
        <taxon>Prasinodermophyta</taxon>
        <taxon>Prasinodermophyceae</taxon>
        <taxon>Prasinodermales</taxon>
        <taxon>Prasinodermaceae</taxon>
        <taxon>Prasinoderma</taxon>
    </lineage>
</organism>
<dbReference type="PANTHER" id="PTHR11452:SF75">
    <property type="entry name" value="ALPHA-GALACTOSIDASE MEL1"/>
    <property type="match status" value="1"/>
</dbReference>
<dbReference type="AlphaFoldDB" id="A0A7R9TBU3"/>
<evidence type="ECO:0000256" key="2">
    <source>
        <dbReference type="ARBA" id="ARBA00009743"/>
    </source>
</evidence>
<dbReference type="CDD" id="cd14792">
    <property type="entry name" value="GH27"/>
    <property type="match status" value="1"/>
</dbReference>
<evidence type="ECO:0000256" key="4">
    <source>
        <dbReference type="ARBA" id="ARBA00022729"/>
    </source>
</evidence>
<evidence type="ECO:0000256" key="3">
    <source>
        <dbReference type="ARBA" id="ARBA00012755"/>
    </source>
</evidence>
<dbReference type="Pfam" id="PF16499">
    <property type="entry name" value="Melibiase_2"/>
    <property type="match status" value="1"/>
</dbReference>
<evidence type="ECO:0000256" key="5">
    <source>
        <dbReference type="ARBA" id="ARBA00022801"/>
    </source>
</evidence>
<dbReference type="InterPro" id="IPR013785">
    <property type="entry name" value="Aldolase_TIM"/>
</dbReference>
<dbReference type="PRINTS" id="PR00740">
    <property type="entry name" value="GLHYDRLASE27"/>
</dbReference>
<keyword evidence="7" id="KW-1015">Disulfide bond</keyword>
<feature type="domain" description="Alpha galactosidase C-terminal" evidence="8">
    <location>
        <begin position="287"/>
        <end position="355"/>
    </location>
</feature>
<dbReference type="Pfam" id="PF17801">
    <property type="entry name" value="Melibiase_C"/>
    <property type="match status" value="1"/>
</dbReference>
<sequence>MVSNGLRDAGYQYVNVDDCWAVTRDPHTYELVPDPQAFPEGIKAVADYVHSKGLRFGIYTDRGYKTCAGRPASSGWEGVDAATFASWGVDYLKEDSCNADSVNHEVAFADYGRMRDALNATGRPILFSLCGWHDWYSPVGAALGNSWRISGDVNKWPSVYASAMINAELSANAGPGAWNDPDMLVGSSPAAAMYNTQEQSRTQFSLWAAMAAPLLIGSNVIGLTKYDLETYTNAEVIAVNQDALGEQATIIKDNCPERTLEQLQAWRDPARSLDELVAGSGGVPECTQVWAKPLSDGSAALVLINWSGPSTVVECDDACVRAAGVDAGTVSAYDLWEHRDLGVMDTVKVPVGADGASAMVRVSSAAGVARFAQGAVPRGALSAAVR</sequence>
<dbReference type="EC" id="3.2.1.22" evidence="3 7"/>